<dbReference type="EMBL" id="SJPY01000008">
    <property type="protein sequence ID" value="TWU36623.1"/>
    <property type="molecule type" value="Genomic_DNA"/>
</dbReference>
<accession>A0A5C6DH34</accession>
<comment type="caution">
    <text evidence="1">The sequence shown here is derived from an EMBL/GenBank/DDBJ whole genome shotgun (WGS) entry which is preliminary data.</text>
</comment>
<gene>
    <name evidence="1" type="ORF">Q31b_49040</name>
</gene>
<protein>
    <recommendedName>
        <fullName evidence="3">SMP-30/Gluconolaconase/LRE-like region</fullName>
    </recommendedName>
</protein>
<dbReference type="RefSeq" id="WP_146602035.1">
    <property type="nucleotide sequence ID" value="NZ_SJPY01000008.1"/>
</dbReference>
<evidence type="ECO:0008006" key="3">
    <source>
        <dbReference type="Google" id="ProtNLM"/>
    </source>
</evidence>
<organism evidence="1 2">
    <name type="scientific">Novipirellula aureliae</name>
    <dbReference type="NCBI Taxonomy" id="2527966"/>
    <lineage>
        <taxon>Bacteria</taxon>
        <taxon>Pseudomonadati</taxon>
        <taxon>Planctomycetota</taxon>
        <taxon>Planctomycetia</taxon>
        <taxon>Pirellulales</taxon>
        <taxon>Pirellulaceae</taxon>
        <taxon>Novipirellula</taxon>
    </lineage>
</organism>
<keyword evidence="2" id="KW-1185">Reference proteome</keyword>
<dbReference type="SUPFAM" id="SSF101898">
    <property type="entry name" value="NHL repeat"/>
    <property type="match status" value="1"/>
</dbReference>
<reference evidence="1 2" key="1">
    <citation type="submission" date="2019-02" db="EMBL/GenBank/DDBJ databases">
        <title>Deep-cultivation of Planctomycetes and their phenomic and genomic characterization uncovers novel biology.</title>
        <authorList>
            <person name="Wiegand S."/>
            <person name="Jogler M."/>
            <person name="Boedeker C."/>
            <person name="Pinto D."/>
            <person name="Vollmers J."/>
            <person name="Rivas-Marin E."/>
            <person name="Kohn T."/>
            <person name="Peeters S.H."/>
            <person name="Heuer A."/>
            <person name="Rast P."/>
            <person name="Oberbeckmann S."/>
            <person name="Bunk B."/>
            <person name="Jeske O."/>
            <person name="Meyerdierks A."/>
            <person name="Storesund J.E."/>
            <person name="Kallscheuer N."/>
            <person name="Luecker S."/>
            <person name="Lage O.M."/>
            <person name="Pohl T."/>
            <person name="Merkel B.J."/>
            <person name="Hornburger P."/>
            <person name="Mueller R.-W."/>
            <person name="Bruemmer F."/>
            <person name="Labrenz M."/>
            <person name="Spormann A.M."/>
            <person name="Op Den Camp H."/>
            <person name="Overmann J."/>
            <person name="Amann R."/>
            <person name="Jetten M.S.M."/>
            <person name="Mascher T."/>
            <person name="Medema M.H."/>
            <person name="Devos D.P."/>
            <person name="Kaster A.-K."/>
            <person name="Ovreas L."/>
            <person name="Rohde M."/>
            <person name="Galperin M.Y."/>
            <person name="Jogler C."/>
        </authorList>
    </citation>
    <scope>NUCLEOTIDE SEQUENCE [LARGE SCALE GENOMIC DNA]</scope>
    <source>
        <strain evidence="1 2">Q31b</strain>
    </source>
</reference>
<name>A0A5C6DH34_9BACT</name>
<evidence type="ECO:0000313" key="1">
    <source>
        <dbReference type="EMBL" id="TWU36623.1"/>
    </source>
</evidence>
<dbReference type="Proteomes" id="UP000315471">
    <property type="component" value="Unassembled WGS sequence"/>
</dbReference>
<evidence type="ECO:0000313" key="2">
    <source>
        <dbReference type="Proteomes" id="UP000315471"/>
    </source>
</evidence>
<proteinExistence type="predicted"/>
<dbReference type="OrthoDB" id="9801244at2"/>
<dbReference type="AlphaFoldDB" id="A0A5C6DH34"/>
<sequence>MSIHSRLFLLTMGLVLLLGPEVSSESPHGVASESTNETIYLNDPELTESSGLAASLHTQGHFWTHNDSGDKARLFAFDVVGNKTGGCEIQGVQANDIEDMSVYRLENQSRLVVADTGDNLAKRTNVTLFFFDEPDPTKHTTIRDFGTLDVTYPDGPQDCEAIAVDAQRNGVLLVTKSKLGIANVYFIDLSIAQAGFPWQKKVTATFVCNLSIPMVTGIDIDPNNGDAWVVNYFLGFCFPSVKNSSKKRKPSIQKQFAAIPTSLELSQLRQVEAICVDGEGRIWITSEGSPAVLSEVQREPAR</sequence>